<accession>A0AAN0N6L8</accession>
<evidence type="ECO:0000256" key="1">
    <source>
        <dbReference type="SAM" id="Phobius"/>
    </source>
</evidence>
<keyword evidence="1" id="KW-0812">Transmembrane</keyword>
<name>A0AAN0N6L8_9BACU</name>
<keyword evidence="1" id="KW-0472">Membrane</keyword>
<evidence type="ECO:0000313" key="2">
    <source>
        <dbReference type="EMBL" id="WYD57085.1"/>
    </source>
</evidence>
<proteinExistence type="predicted"/>
<sequence length="82" mass="9370">MEYGAITFGVFIISAAIFDTPLLYVILCVLTVVIIYKLIIFHYTKDIVNNNITIEDKKDLKQLFSLLLENTQDSENIPKTES</sequence>
<gene>
    <name evidence="2" type="primary">ac76</name>
    <name evidence="2" type="ORF">NezhNPV_ORF40</name>
</gene>
<keyword evidence="1" id="KW-1133">Transmembrane helix</keyword>
<protein>
    <submittedName>
        <fullName evidence="2">Ac76</fullName>
    </submittedName>
</protein>
<feature type="transmembrane region" description="Helical" evidence="1">
    <location>
        <begin position="6"/>
        <end position="36"/>
    </location>
</feature>
<reference evidence="2" key="1">
    <citation type="submission" date="2023-10" db="EMBL/GenBank/DDBJ databases">
        <authorList>
            <person name="Wang Q."/>
        </authorList>
    </citation>
    <scope>NUCLEOTIDE SEQUENCE</scope>
    <source>
        <strain evidence="2">BJZYA2014</strain>
    </source>
</reference>
<organism evidence="2">
    <name type="scientific">Nesodiprion zhejiangensis nucleopolyhedrovirus</name>
    <dbReference type="NCBI Taxonomy" id="3135970"/>
    <lineage>
        <taxon>Viruses</taxon>
        <taxon>Viruses incertae sedis</taxon>
        <taxon>Naldaviricetes</taxon>
        <taxon>Lefavirales</taxon>
        <taxon>Baculoviridae</taxon>
    </lineage>
</organism>
<dbReference type="EMBL" id="OR723730">
    <property type="protein sequence ID" value="WYD57085.1"/>
    <property type="molecule type" value="Genomic_DNA"/>
</dbReference>